<sequence>MTIPPEAGPSDVGVLLDEPGHEAGEAGLAFLVVAVGDLRLALPLPAVSAVIRPPALLRIPLGPSSLDGLAQWQGEAVPVLDLSRALGHAGGTPAGARGRRVVLVLHRGQQVGLAVDAMVGILHSSADHIDPVATEDDGSRSAMVDPVMLDGVLREGPATILKTGLLIDRQFGDVDAAAARPVKAAGGAIGTPRSGLAPLGPAGAGGTDAALLVFGVAGQEFAIPVDRVREVLPAPREVARMARARAHLLGVMSVRDQLLPLVGLRALFGLDRAGDAADALSAGRRVVVVQAGTGHAPVGVLVDEVLEILRIAPGLIDPVPPLLAREPEFEDLDGIARADAGRRLVSVLSADRLFRHGAAFGDGAVADRGAEGQAAGQAARQAAEEDGKGMKPAPIAEEGAGHAGERFVVFRLAGVEYGLPVSVVREVLRRPDAVTPLPNAPDFVTGVLTLRGEVLPLIDQRRLLNLPAADAVGAGAAQCRVVVVGHGGAEAARVGLMVDSLSGLFTIPPERIGPAPAVSAAQRRLIRQVATLEDAGVAGSRLILLMEPESLLDMDRLAGLLVPSG</sequence>
<dbReference type="RefSeq" id="WP_307353758.1">
    <property type="nucleotide sequence ID" value="NZ_JAGINO010000001.1"/>
</dbReference>
<dbReference type="PROSITE" id="PS50851">
    <property type="entry name" value="CHEW"/>
    <property type="match status" value="3"/>
</dbReference>
<feature type="domain" description="CheW-like" evidence="2">
    <location>
        <begin position="404"/>
        <end position="557"/>
    </location>
</feature>
<dbReference type="PANTHER" id="PTHR22617:SF23">
    <property type="entry name" value="CHEMOTAXIS PROTEIN CHEW"/>
    <property type="match status" value="1"/>
</dbReference>
<protein>
    <submittedName>
        <fullName evidence="3">Purine-binding chemotaxis protein CheW</fullName>
    </submittedName>
</protein>
<dbReference type="InterPro" id="IPR039315">
    <property type="entry name" value="CheW"/>
</dbReference>
<gene>
    <name evidence="3" type="ORF">QO018_000409</name>
</gene>
<feature type="compositionally biased region" description="Low complexity" evidence="1">
    <location>
        <begin position="371"/>
        <end position="381"/>
    </location>
</feature>
<organism evidence="3 4">
    <name type="scientific">Azospirillum picis</name>
    <dbReference type="NCBI Taxonomy" id="488438"/>
    <lineage>
        <taxon>Bacteria</taxon>
        <taxon>Pseudomonadati</taxon>
        <taxon>Pseudomonadota</taxon>
        <taxon>Alphaproteobacteria</taxon>
        <taxon>Rhodospirillales</taxon>
        <taxon>Azospirillaceae</taxon>
        <taxon>Azospirillum</taxon>
    </lineage>
</organism>
<dbReference type="SMART" id="SM00260">
    <property type="entry name" value="CheW"/>
    <property type="match status" value="3"/>
</dbReference>
<dbReference type="Proteomes" id="UP001244552">
    <property type="component" value="Unassembled WGS sequence"/>
</dbReference>
<reference evidence="3 4" key="1">
    <citation type="submission" date="2023-07" db="EMBL/GenBank/DDBJ databases">
        <title>Genomic Encyclopedia of Type Strains, Phase IV (KMG-IV): sequencing the most valuable type-strain genomes for metagenomic binning, comparative biology and taxonomic classification.</title>
        <authorList>
            <person name="Goeker M."/>
        </authorList>
    </citation>
    <scope>NUCLEOTIDE SEQUENCE [LARGE SCALE GENOMIC DNA]</scope>
    <source>
        <strain evidence="3 4">DSM 19922</strain>
    </source>
</reference>
<dbReference type="InterPro" id="IPR002545">
    <property type="entry name" value="CheW-lke_dom"/>
</dbReference>
<dbReference type="EMBL" id="JAUSVU010000001">
    <property type="protein sequence ID" value="MDQ0531577.1"/>
    <property type="molecule type" value="Genomic_DNA"/>
</dbReference>
<feature type="domain" description="CheW-like" evidence="2">
    <location>
        <begin position="27"/>
        <end position="172"/>
    </location>
</feature>
<evidence type="ECO:0000256" key="1">
    <source>
        <dbReference type="SAM" id="MobiDB-lite"/>
    </source>
</evidence>
<dbReference type="Gene3D" id="2.30.30.40">
    <property type="entry name" value="SH3 Domains"/>
    <property type="match status" value="3"/>
</dbReference>
<comment type="caution">
    <text evidence="3">The sequence shown here is derived from an EMBL/GenBank/DDBJ whole genome shotgun (WGS) entry which is preliminary data.</text>
</comment>
<dbReference type="PANTHER" id="PTHR22617">
    <property type="entry name" value="CHEMOTAXIS SENSOR HISTIDINE KINASE-RELATED"/>
    <property type="match status" value="1"/>
</dbReference>
<accession>A0ABU0MDU0</accession>
<dbReference type="Gene3D" id="2.40.50.180">
    <property type="entry name" value="CheA-289, Domain 4"/>
    <property type="match status" value="3"/>
</dbReference>
<dbReference type="Pfam" id="PF01584">
    <property type="entry name" value="CheW"/>
    <property type="match status" value="3"/>
</dbReference>
<evidence type="ECO:0000313" key="3">
    <source>
        <dbReference type="EMBL" id="MDQ0531577.1"/>
    </source>
</evidence>
<dbReference type="InterPro" id="IPR036061">
    <property type="entry name" value="CheW-like_dom_sf"/>
</dbReference>
<proteinExistence type="predicted"/>
<name>A0ABU0MDU0_9PROT</name>
<evidence type="ECO:0000313" key="4">
    <source>
        <dbReference type="Proteomes" id="UP001244552"/>
    </source>
</evidence>
<keyword evidence="4" id="KW-1185">Reference proteome</keyword>
<dbReference type="SUPFAM" id="SSF50341">
    <property type="entry name" value="CheW-like"/>
    <property type="match status" value="3"/>
</dbReference>
<feature type="region of interest" description="Disordered" evidence="1">
    <location>
        <begin position="371"/>
        <end position="393"/>
    </location>
</feature>
<evidence type="ECO:0000259" key="2">
    <source>
        <dbReference type="PROSITE" id="PS50851"/>
    </source>
</evidence>
<feature type="domain" description="CheW-like" evidence="2">
    <location>
        <begin position="208"/>
        <end position="359"/>
    </location>
</feature>